<evidence type="ECO:0000256" key="1">
    <source>
        <dbReference type="SAM" id="MobiDB-lite"/>
    </source>
</evidence>
<reference evidence="2" key="1">
    <citation type="thesis" date="2020" institute="ProQuest LLC" country="789 East Eisenhower Parkway, Ann Arbor, MI, USA">
        <title>Comparative Genomics and Chromosome Evolution.</title>
        <authorList>
            <person name="Mudd A.B."/>
        </authorList>
    </citation>
    <scope>NUCLEOTIDE SEQUENCE</scope>
    <source>
        <strain evidence="2">237g6f4</strain>
        <tissue evidence="2">Blood</tissue>
    </source>
</reference>
<organism evidence="2 3">
    <name type="scientific">Engystomops pustulosus</name>
    <name type="common">Tungara frog</name>
    <name type="synonym">Physalaemus pustulosus</name>
    <dbReference type="NCBI Taxonomy" id="76066"/>
    <lineage>
        <taxon>Eukaryota</taxon>
        <taxon>Metazoa</taxon>
        <taxon>Chordata</taxon>
        <taxon>Craniata</taxon>
        <taxon>Vertebrata</taxon>
        <taxon>Euteleostomi</taxon>
        <taxon>Amphibia</taxon>
        <taxon>Batrachia</taxon>
        <taxon>Anura</taxon>
        <taxon>Neobatrachia</taxon>
        <taxon>Hyloidea</taxon>
        <taxon>Leptodactylidae</taxon>
        <taxon>Leiuperinae</taxon>
        <taxon>Engystomops</taxon>
    </lineage>
</organism>
<protein>
    <recommendedName>
        <fullName evidence="4">Zinc finger protein 511</fullName>
    </recommendedName>
</protein>
<dbReference type="AlphaFoldDB" id="A0AAV6YR18"/>
<feature type="non-terminal residue" evidence="2">
    <location>
        <position position="1"/>
    </location>
</feature>
<accession>A0AAV6YR18</accession>
<name>A0AAV6YR18_ENGPU</name>
<feature type="region of interest" description="Disordered" evidence="1">
    <location>
        <begin position="31"/>
        <end position="90"/>
    </location>
</feature>
<comment type="caution">
    <text evidence="2">The sequence shown here is derived from an EMBL/GenBank/DDBJ whole genome shotgun (WGS) entry which is preliminary data.</text>
</comment>
<evidence type="ECO:0008006" key="4">
    <source>
        <dbReference type="Google" id="ProtNLM"/>
    </source>
</evidence>
<proteinExistence type="predicted"/>
<dbReference type="EMBL" id="WNYA01043375">
    <property type="protein sequence ID" value="KAG8536451.1"/>
    <property type="molecule type" value="Genomic_DNA"/>
</dbReference>
<dbReference type="Proteomes" id="UP000824782">
    <property type="component" value="Unassembled WGS sequence"/>
</dbReference>
<dbReference type="PANTHER" id="PTHR21354:SF0">
    <property type="entry name" value="ZINC FINGER PROTEIN 511"/>
    <property type="match status" value="1"/>
</dbReference>
<feature type="compositionally biased region" description="Low complexity" evidence="1">
    <location>
        <begin position="59"/>
        <end position="90"/>
    </location>
</feature>
<evidence type="ECO:0000313" key="2">
    <source>
        <dbReference type="EMBL" id="KAG8536451.1"/>
    </source>
</evidence>
<sequence>CLVEGCTEKFKTSGERKNHLIKSHLYPSDFRFDKPKKSKSNMKQRGCRGKAPSMDITPEAAESMEISSSATERDSAPCAASSSLPSYKPR</sequence>
<evidence type="ECO:0000313" key="3">
    <source>
        <dbReference type="Proteomes" id="UP000824782"/>
    </source>
</evidence>
<dbReference type="InterPro" id="IPR039258">
    <property type="entry name" value="ZNF511"/>
</dbReference>
<feature type="compositionally biased region" description="Basic residues" evidence="1">
    <location>
        <begin position="36"/>
        <end position="48"/>
    </location>
</feature>
<dbReference type="PANTHER" id="PTHR21354">
    <property type="entry name" value="ZINC FINGER PROTEIN 511"/>
    <property type="match status" value="1"/>
</dbReference>
<keyword evidence="3" id="KW-1185">Reference proteome</keyword>
<gene>
    <name evidence="2" type="ORF">GDO81_026341</name>
</gene>